<dbReference type="AlphaFoldDB" id="A0A4R7C8M1"/>
<comment type="caution">
    <text evidence="1">The sequence shown here is derived from an EMBL/GenBank/DDBJ whole genome shotgun (WGS) entry which is preliminary data.</text>
</comment>
<proteinExistence type="predicted"/>
<evidence type="ECO:0000313" key="2">
    <source>
        <dbReference type="Proteomes" id="UP000295122"/>
    </source>
</evidence>
<name>A0A4R7C8M1_9HYPH</name>
<reference evidence="1 2" key="1">
    <citation type="submission" date="2019-03" db="EMBL/GenBank/DDBJ databases">
        <title>Genomic Encyclopedia of Type Strains, Phase IV (KMG-IV): sequencing the most valuable type-strain genomes for metagenomic binning, comparative biology and taxonomic classification.</title>
        <authorList>
            <person name="Goeker M."/>
        </authorList>
    </citation>
    <scope>NUCLEOTIDE SEQUENCE [LARGE SCALE GENOMIC DNA]</scope>
    <source>
        <strain evidence="1 2">DSM 25903</strain>
    </source>
</reference>
<dbReference type="EMBL" id="SNZR01000011">
    <property type="protein sequence ID" value="TDR93057.1"/>
    <property type="molecule type" value="Genomic_DNA"/>
</dbReference>
<evidence type="ECO:0008006" key="3">
    <source>
        <dbReference type="Google" id="ProtNLM"/>
    </source>
</evidence>
<dbReference type="RefSeq" id="WP_133768089.1">
    <property type="nucleotide sequence ID" value="NZ_SNZR01000011.1"/>
</dbReference>
<accession>A0A4R7C8M1</accession>
<gene>
    <name evidence="1" type="ORF">EV668_0307</name>
</gene>
<sequence>MSPVRQPRLRREEASAYLLSHHDLKYSARTLAKLAVIGGGPPMEYAGRFPLYPQDGLDAWAAAKISPRVSSTSELRALRAA</sequence>
<protein>
    <recommendedName>
        <fullName evidence="3">AlpA family transcriptional regulator</fullName>
    </recommendedName>
</protein>
<evidence type="ECO:0000313" key="1">
    <source>
        <dbReference type="EMBL" id="TDR93057.1"/>
    </source>
</evidence>
<organism evidence="1 2">
    <name type="scientific">Enterovirga rhinocerotis</name>
    <dbReference type="NCBI Taxonomy" id="1339210"/>
    <lineage>
        <taxon>Bacteria</taxon>
        <taxon>Pseudomonadati</taxon>
        <taxon>Pseudomonadota</taxon>
        <taxon>Alphaproteobacteria</taxon>
        <taxon>Hyphomicrobiales</taxon>
        <taxon>Methylobacteriaceae</taxon>
        <taxon>Enterovirga</taxon>
    </lineage>
</organism>
<dbReference type="OrthoDB" id="7364180at2"/>
<dbReference type="Proteomes" id="UP000295122">
    <property type="component" value="Unassembled WGS sequence"/>
</dbReference>
<keyword evidence="2" id="KW-1185">Reference proteome</keyword>